<dbReference type="EMBL" id="AKGD01000001">
    <property type="protein sequence ID" value="EIT72122.1"/>
    <property type="molecule type" value="Genomic_DNA"/>
</dbReference>
<dbReference type="AlphaFoldDB" id="I7ZK40"/>
<feature type="domain" description="RNA polymerase sigma-70 ECF-like HTH" evidence="1">
    <location>
        <begin position="55"/>
        <end position="219"/>
    </location>
</feature>
<dbReference type="STRING" id="1172194.WQQ_22590"/>
<organism evidence="2 3">
    <name type="scientific">Hydrocarboniphaga effusa AP103</name>
    <dbReference type="NCBI Taxonomy" id="1172194"/>
    <lineage>
        <taxon>Bacteria</taxon>
        <taxon>Pseudomonadati</taxon>
        <taxon>Pseudomonadota</taxon>
        <taxon>Gammaproteobacteria</taxon>
        <taxon>Nevskiales</taxon>
        <taxon>Nevskiaceae</taxon>
        <taxon>Hydrocarboniphaga</taxon>
    </lineage>
</organism>
<accession>I7ZK40</accession>
<keyword evidence="3" id="KW-1185">Reference proteome</keyword>
<dbReference type="InterPro" id="IPR013324">
    <property type="entry name" value="RNA_pol_sigma_r3/r4-like"/>
</dbReference>
<evidence type="ECO:0000313" key="2">
    <source>
        <dbReference type="EMBL" id="EIT72122.1"/>
    </source>
</evidence>
<dbReference type="NCBIfam" id="TIGR02937">
    <property type="entry name" value="sigma70-ECF"/>
    <property type="match status" value="1"/>
</dbReference>
<dbReference type="InterPro" id="IPR011517">
    <property type="entry name" value="RNA_pol_sigma70_ECF-like"/>
</dbReference>
<dbReference type="Pfam" id="PF07638">
    <property type="entry name" value="Sigma70_ECF"/>
    <property type="match status" value="1"/>
</dbReference>
<sequence>MNRRRKLAVVDGRSAAVITATALPRRSRFFASDFPPMPNDDALDDLIATEPERRRARDLLPVFYPQVRAMARRERRRWDGGAETLQTTALVNEAFLKLRHQPEFASEGHFLRSAAIAIRHALISYARERQAEKRNHGRAALPLEAASEVADEDAGERLLLEVGEALQRLAGLSPRLAQVVECRFYAGYNDEETALALGLTARTVRRDWVKARAWLQQALGE</sequence>
<dbReference type="NCBIfam" id="TIGR02999">
    <property type="entry name" value="Sig-70_X6"/>
    <property type="match status" value="1"/>
</dbReference>
<protein>
    <submittedName>
        <fullName evidence="2">ECF sigma factor family protein</fullName>
    </submittedName>
</protein>
<dbReference type="PATRIC" id="fig|1172194.4.peg.2182"/>
<name>I7ZK40_9GAMM</name>
<evidence type="ECO:0000259" key="1">
    <source>
        <dbReference type="Pfam" id="PF07638"/>
    </source>
</evidence>
<dbReference type="InterPro" id="IPR014284">
    <property type="entry name" value="RNA_pol_sigma-70_dom"/>
</dbReference>
<reference evidence="2 3" key="1">
    <citation type="journal article" date="2012" name="J. Bacteriol.">
        <title>Genome Sequence of n-Alkane-Degrading Hydrocarboniphaga effusa Strain AP103T (ATCC BAA-332T).</title>
        <authorList>
            <person name="Chang H.K."/>
            <person name="Zylstra G.J."/>
            <person name="Chae J.C."/>
        </authorList>
    </citation>
    <scope>NUCLEOTIDE SEQUENCE [LARGE SCALE GENOMIC DNA]</scope>
    <source>
        <strain evidence="2 3">AP103</strain>
    </source>
</reference>
<dbReference type="Gene3D" id="1.10.10.10">
    <property type="entry name" value="Winged helix-like DNA-binding domain superfamily/Winged helix DNA-binding domain"/>
    <property type="match status" value="1"/>
</dbReference>
<dbReference type="GO" id="GO:0006352">
    <property type="term" value="P:DNA-templated transcription initiation"/>
    <property type="evidence" value="ECO:0007669"/>
    <property type="project" value="InterPro"/>
</dbReference>
<dbReference type="SUPFAM" id="SSF88659">
    <property type="entry name" value="Sigma3 and sigma4 domains of RNA polymerase sigma factors"/>
    <property type="match status" value="1"/>
</dbReference>
<dbReference type="InterPro" id="IPR053812">
    <property type="entry name" value="HTH_Sigma70_ECF-like"/>
</dbReference>
<comment type="caution">
    <text evidence="2">The sequence shown here is derived from an EMBL/GenBank/DDBJ whole genome shotgun (WGS) entry which is preliminary data.</text>
</comment>
<gene>
    <name evidence="2" type="ORF">WQQ_22590</name>
</gene>
<dbReference type="GO" id="GO:0003700">
    <property type="term" value="F:DNA-binding transcription factor activity"/>
    <property type="evidence" value="ECO:0007669"/>
    <property type="project" value="InterPro"/>
</dbReference>
<dbReference type="Proteomes" id="UP000003704">
    <property type="component" value="Unassembled WGS sequence"/>
</dbReference>
<evidence type="ECO:0000313" key="3">
    <source>
        <dbReference type="Proteomes" id="UP000003704"/>
    </source>
</evidence>
<proteinExistence type="predicted"/>
<dbReference type="InterPro" id="IPR036388">
    <property type="entry name" value="WH-like_DNA-bd_sf"/>
</dbReference>